<dbReference type="PROSITE" id="PS00726">
    <property type="entry name" value="AP_NUCLEASE_F1_1"/>
    <property type="match status" value="1"/>
</dbReference>
<feature type="region of interest" description="Disordered" evidence="1">
    <location>
        <begin position="558"/>
        <end position="578"/>
    </location>
</feature>
<evidence type="ECO:0000313" key="3">
    <source>
        <dbReference type="EMBL" id="SPD16708.1"/>
    </source>
</evidence>
<dbReference type="GO" id="GO:0006281">
    <property type="term" value="P:DNA repair"/>
    <property type="evidence" value="ECO:0007669"/>
    <property type="project" value="InterPro"/>
</dbReference>
<proteinExistence type="predicted"/>
<feature type="compositionally biased region" description="Polar residues" evidence="1">
    <location>
        <begin position="308"/>
        <end position="335"/>
    </location>
</feature>
<dbReference type="Gene3D" id="3.60.10.10">
    <property type="entry name" value="Endonuclease/exonuclease/phosphatase"/>
    <property type="match status" value="1"/>
</dbReference>
<dbReference type="Pfam" id="PF13966">
    <property type="entry name" value="zf-RVT"/>
    <property type="match status" value="1"/>
</dbReference>
<dbReference type="SUPFAM" id="SSF56672">
    <property type="entry name" value="DNA/RNA polymerases"/>
    <property type="match status" value="1"/>
</dbReference>
<dbReference type="Pfam" id="PF00078">
    <property type="entry name" value="RVT_1"/>
    <property type="match status" value="1"/>
</dbReference>
<reference evidence="3" key="1">
    <citation type="submission" date="2018-02" db="EMBL/GenBank/DDBJ databases">
        <authorList>
            <person name="Cohen D.B."/>
            <person name="Kent A.D."/>
        </authorList>
    </citation>
    <scope>NUCLEOTIDE SEQUENCE</scope>
</reference>
<organism evidence="3">
    <name type="scientific">Fagus sylvatica</name>
    <name type="common">Beechnut</name>
    <dbReference type="NCBI Taxonomy" id="28930"/>
    <lineage>
        <taxon>Eukaryota</taxon>
        <taxon>Viridiplantae</taxon>
        <taxon>Streptophyta</taxon>
        <taxon>Embryophyta</taxon>
        <taxon>Tracheophyta</taxon>
        <taxon>Spermatophyta</taxon>
        <taxon>Magnoliopsida</taxon>
        <taxon>eudicotyledons</taxon>
        <taxon>Gunneridae</taxon>
        <taxon>Pentapetalae</taxon>
        <taxon>rosids</taxon>
        <taxon>fabids</taxon>
        <taxon>Fagales</taxon>
        <taxon>Fagaceae</taxon>
        <taxon>Fagus</taxon>
    </lineage>
</organism>
<protein>
    <recommendedName>
        <fullName evidence="2">Reverse transcriptase domain-containing protein</fullName>
    </recommendedName>
</protein>
<dbReference type="PANTHER" id="PTHR33116">
    <property type="entry name" value="REVERSE TRANSCRIPTASE ZINC-BINDING DOMAIN-CONTAINING PROTEIN-RELATED-RELATED"/>
    <property type="match status" value="1"/>
</dbReference>
<dbReference type="GO" id="GO:0004519">
    <property type="term" value="F:endonuclease activity"/>
    <property type="evidence" value="ECO:0007669"/>
    <property type="project" value="InterPro"/>
</dbReference>
<dbReference type="EMBL" id="OIVN01004334">
    <property type="protein sequence ID" value="SPD16708.1"/>
    <property type="molecule type" value="Genomic_DNA"/>
</dbReference>
<dbReference type="GO" id="GO:0003677">
    <property type="term" value="F:DNA binding"/>
    <property type="evidence" value="ECO:0007669"/>
    <property type="project" value="InterPro"/>
</dbReference>
<evidence type="ECO:0000259" key="2">
    <source>
        <dbReference type="PROSITE" id="PS50878"/>
    </source>
</evidence>
<dbReference type="PANTHER" id="PTHR33116:SF78">
    <property type="entry name" value="OS12G0587133 PROTEIN"/>
    <property type="match status" value="1"/>
</dbReference>
<gene>
    <name evidence="3" type="ORF">FSB_LOCUS44590</name>
</gene>
<accession>A0A2N9HX69</accession>
<dbReference type="InterPro" id="IPR043502">
    <property type="entry name" value="DNA/RNA_pol_sf"/>
</dbReference>
<sequence>MAASQSEVGRKRSFRIEAKRFDIEWEGRGASQIKFSESGKHHQCTVLMGKGGARWLGRCLAENITREKERAFVHTFLENGKTYVNRRESNSFGRFIDVTECGRGGRRGRIVIPEGQKQNGWRGFLKELQLLLDPEQKDKPGGSKVVEWVKTQGNRGEKSYAATVVEGGLKQSAKIVEKDNPRMERDTAKQSVVATAVTSNGKGKKPIDERFAEIPQLVPPIKERFPLRFFPNAAPRRDNREFGKGLTITLKDNGQRVVSRYGSAQNAAKTNGLIHVGIRKDLETGVGLTNKRGTWVPRKREFGPLQGSGHSTKESPGQSTSLETISNSSVGSRNRPTFEVGETSAEGSIVLKVGPKPQVQIQPIPDINLSSMKSTVLECSSALVTEAYSTSEKLRASTSPSNRQTLGSKWFIQLRNGGRVEIMGLEHSPWDFVRSDHGVVLGRWWSEMIELRSVFPMETEEDLGVLCGGNHEKQEWSVVVVDDGASALAIEPLAVDWSMTEQVTADIPRLVNSKYGPEQPSDWVMGQLKKVGKALGASYEGIEEVVLKMLQNIEARKIQKGTTGHGSKRKRQSVSKGQRELRGLISTINYEPRTPESQSDKRLRVRNLLRLWKADLICLQETKLGHFDRKMIRSLWGSPHVDWISLGSNGASGGILLMWDKRVLEKIDEAHAGGKFLGVLEGTSMWLDSPVKNLVWRLSLRLCMIFPISLQSLAYWTILLKGGDLRGPITGSLCQCLGLTVSYSLLLGQITLAWLPNGGLPRVLSDHFPILLDCGRIIGGKRPFRFEKMWLKADGFVDRVRGWWNSYSFSGTASFIMANKLKALKADLKKWNSQEFGNVTVKLQGVLHDIQRLEGIAENRALTEEEKVEKSNLSIEWEKLSLLEEISWRQKSRVTWLKEGDKNTKYFHSVANSHRRNNSIRQISIDGELSSNQDGIKAHICSFYRNLYKEEYYCRPLLDGLNFSTIQGEDATWLERPFEEDEVVKGDIMAVFAELHATGSLERSLNVTFLTLIPKKANTDEVKDFRPISLLGSMYKIVAKVLASRLSMVLGQLVSSPQNAFVKGRQITDSVLIANEILDSRLKDKLSGVICKLDIEKAYDHVNWHFLLYLLDRCGFPGKWCQWIYYCISTVRFSILINGSPEGFFGSTRGIRQGDPLSPLLFVLIMEALSRMMNKAVEEGLLSGFQVGALGRDVLCISHLLFADDTLIFSDANPEHILHLRFLFTWFEAISGLKINLSKSEMVPVGQVLNIDVLADILGCNITHLPMSYLGLPLGAKFKSKQIWDPILEKMERKLAGWQRMYLSKGGRVTLIKSTLSSLPTYFLSLFPIPVSVAARIDTIQRNFLWGGMGEGKKFHLMNWSQVCQPLHLGGLGIRNVRLFNKALLGKWLWRFGNERETLWRQVIHSKYGSLPGGWASATIPGPYGVGLWKNIRKDWVHFARYLRFEVGDGTRVKFWTDPWCESGPLKEAFPELYNISRDKEAWVADHLVYQNEVVSWSLNFIRRAHDWELEMISSFMDVLYHSSVKGWGPDKVWWQRDSGKGFQVKFYYKALLPSSGISVPWKIMWKTKVPPRVRFFVWTAAMDKILTVQNLRRRHVMVIDWCYMCKASGESTDHLLLHCPIVYDLWSCIFCLFGVQWVMPKGVLELLACWGEGRGKSKIQDLWNSIPHGIFWVLWWERNTRAFEGKERSVLELKWFLIRTLMEWSNAAGPSSFSSIYEFLDFCVL</sequence>
<feature type="domain" description="Reverse transcriptase" evidence="2">
    <location>
        <begin position="994"/>
        <end position="1274"/>
    </location>
</feature>
<dbReference type="InterPro" id="IPR000477">
    <property type="entry name" value="RT_dom"/>
</dbReference>
<dbReference type="PROSITE" id="PS50878">
    <property type="entry name" value="RT_POL"/>
    <property type="match status" value="1"/>
</dbReference>
<dbReference type="InterPro" id="IPR020847">
    <property type="entry name" value="AP_endonuclease_F1_BS"/>
</dbReference>
<dbReference type="InterPro" id="IPR026960">
    <property type="entry name" value="RVT-Znf"/>
</dbReference>
<name>A0A2N9HX69_FAGSY</name>
<dbReference type="InterPro" id="IPR036691">
    <property type="entry name" value="Endo/exonu/phosph_ase_sf"/>
</dbReference>
<dbReference type="CDD" id="cd01650">
    <property type="entry name" value="RT_nLTR_like"/>
    <property type="match status" value="1"/>
</dbReference>
<dbReference type="SUPFAM" id="SSF56219">
    <property type="entry name" value="DNase I-like"/>
    <property type="match status" value="1"/>
</dbReference>
<evidence type="ECO:0000256" key="1">
    <source>
        <dbReference type="SAM" id="MobiDB-lite"/>
    </source>
</evidence>
<feature type="region of interest" description="Disordered" evidence="1">
    <location>
        <begin position="298"/>
        <end position="338"/>
    </location>
</feature>